<evidence type="ECO:0000313" key="2">
    <source>
        <dbReference type="EMBL" id="KAI0500299.1"/>
    </source>
</evidence>
<evidence type="ECO:0000256" key="1">
    <source>
        <dbReference type="SAM" id="MobiDB-lite"/>
    </source>
</evidence>
<organism evidence="2 3">
    <name type="scientific">Dendrobium nobile</name>
    <name type="common">Orchid</name>
    <dbReference type="NCBI Taxonomy" id="94219"/>
    <lineage>
        <taxon>Eukaryota</taxon>
        <taxon>Viridiplantae</taxon>
        <taxon>Streptophyta</taxon>
        <taxon>Embryophyta</taxon>
        <taxon>Tracheophyta</taxon>
        <taxon>Spermatophyta</taxon>
        <taxon>Magnoliopsida</taxon>
        <taxon>Liliopsida</taxon>
        <taxon>Asparagales</taxon>
        <taxon>Orchidaceae</taxon>
        <taxon>Epidendroideae</taxon>
        <taxon>Malaxideae</taxon>
        <taxon>Dendrobiinae</taxon>
        <taxon>Dendrobium</taxon>
    </lineage>
</organism>
<sequence length="154" mass="17244">MQAHSGDVISYWIGSGTQQEEEEISIPIKHTVPPKFAPDSLKKSSRNQKHQFWGNGDNEDDEPSQPLKPVVTESAKHWIEKNLEEMTEEIDTSSVKTTASSTRGPVSLDLCANGARVSSALCFLRRLRRLVTRSHLPSKWQPFLWVCSSVILSA</sequence>
<keyword evidence="3" id="KW-1185">Reference proteome</keyword>
<proteinExistence type="predicted"/>
<evidence type="ECO:0000313" key="3">
    <source>
        <dbReference type="Proteomes" id="UP000829196"/>
    </source>
</evidence>
<feature type="region of interest" description="Disordered" evidence="1">
    <location>
        <begin position="1"/>
        <end position="70"/>
    </location>
</feature>
<dbReference type="EMBL" id="JAGYWB010000013">
    <property type="protein sequence ID" value="KAI0500299.1"/>
    <property type="molecule type" value="Genomic_DNA"/>
</dbReference>
<reference evidence="2" key="1">
    <citation type="journal article" date="2022" name="Front. Genet.">
        <title>Chromosome-Scale Assembly of the Dendrobium nobile Genome Provides Insights Into the Molecular Mechanism of the Biosynthesis of the Medicinal Active Ingredient of Dendrobium.</title>
        <authorList>
            <person name="Xu Q."/>
            <person name="Niu S.-C."/>
            <person name="Li K.-L."/>
            <person name="Zheng P.-J."/>
            <person name="Zhang X.-J."/>
            <person name="Jia Y."/>
            <person name="Liu Y."/>
            <person name="Niu Y.-X."/>
            <person name="Yu L.-H."/>
            <person name="Chen D.-F."/>
            <person name="Zhang G.-Q."/>
        </authorList>
    </citation>
    <scope>NUCLEOTIDE SEQUENCE</scope>
    <source>
        <tissue evidence="2">Leaf</tissue>
    </source>
</reference>
<protein>
    <submittedName>
        <fullName evidence="2">Uncharacterized protein</fullName>
    </submittedName>
</protein>
<dbReference type="AlphaFoldDB" id="A0A8T3AVE5"/>
<dbReference type="Proteomes" id="UP000829196">
    <property type="component" value="Unassembled WGS sequence"/>
</dbReference>
<comment type="caution">
    <text evidence="2">The sequence shown here is derived from an EMBL/GenBank/DDBJ whole genome shotgun (WGS) entry which is preliminary data.</text>
</comment>
<name>A0A8T3AVE5_DENNO</name>
<accession>A0A8T3AVE5</accession>
<gene>
    <name evidence="2" type="ORF">KFK09_018511</name>
</gene>